<feature type="domain" description="PRD" evidence="2">
    <location>
        <begin position="172"/>
        <end position="278"/>
    </location>
</feature>
<dbReference type="RefSeq" id="WP_108033266.1">
    <property type="nucleotide sequence ID" value="NZ_QAOM01000016.1"/>
</dbReference>
<evidence type="ECO:0000259" key="2">
    <source>
        <dbReference type="PROSITE" id="PS51372"/>
    </source>
</evidence>
<gene>
    <name evidence="3" type="ORF">C8U37_11613</name>
</gene>
<dbReference type="PANTHER" id="PTHR30185">
    <property type="entry name" value="CRYPTIC BETA-GLUCOSIDE BGL OPERON ANTITERMINATOR"/>
    <property type="match status" value="1"/>
</dbReference>
<dbReference type="InterPro" id="IPR004341">
    <property type="entry name" value="CAT_RNA-bd_dom"/>
</dbReference>
<protein>
    <submittedName>
        <fullName evidence="3">BglG family transcriptional antiterminator</fullName>
    </submittedName>
</protein>
<dbReference type="InterPro" id="IPR011608">
    <property type="entry name" value="PRD"/>
</dbReference>
<evidence type="ECO:0000313" key="3">
    <source>
        <dbReference type="EMBL" id="PTQ82672.1"/>
    </source>
</evidence>
<dbReference type="Gene3D" id="2.30.24.10">
    <property type="entry name" value="CAT RNA-binding domain"/>
    <property type="match status" value="1"/>
</dbReference>
<dbReference type="PROSITE" id="PS51372">
    <property type="entry name" value="PRD_2"/>
    <property type="match status" value="2"/>
</dbReference>
<reference evidence="3 4" key="1">
    <citation type="submission" date="2018-04" db="EMBL/GenBank/DDBJ databases">
        <title>Genomic Encyclopedia of Archaeal and Bacterial Type Strains, Phase II (KMG-II): from individual species to whole genera.</title>
        <authorList>
            <person name="Goeker M."/>
        </authorList>
    </citation>
    <scope>NUCLEOTIDE SEQUENCE [LARGE SCALE GENOMIC DNA]</scope>
    <source>
        <strain evidence="3 4">DSM 18806</strain>
    </source>
</reference>
<keyword evidence="4" id="KW-1185">Reference proteome</keyword>
<evidence type="ECO:0000313" key="4">
    <source>
        <dbReference type="Proteomes" id="UP000244161"/>
    </source>
</evidence>
<keyword evidence="1" id="KW-0677">Repeat</keyword>
<dbReference type="Pfam" id="PF00874">
    <property type="entry name" value="PRD"/>
    <property type="match status" value="2"/>
</dbReference>
<feature type="domain" description="PRD" evidence="2">
    <location>
        <begin position="65"/>
        <end position="170"/>
    </location>
</feature>
<sequence>MKVTKKINNNVVLALTEDGSEVFVVGKGLGFQKTPFILNKSDPIIEKVFVQNDSDTERYMEIFSKIPLQTILVSEKIIEEGKKMLNSPLNDMLLLSLADHIQNAIERTNSNEELVNTLHWELKHIYPTETKIGEKAVLLVNEELSASLPKEEASFIALHFVNAQLKKGTEFSETAKVTQIIKDIVTIVKYNLKRNINEDSVNFARFITHLRYFIFRQFNNESLNEQTDLYDIVSQAATTELECVKRICLYLDNNYGWHITTDEQLYLLLHLKRLSKNT</sequence>
<dbReference type="PANTHER" id="PTHR30185:SF15">
    <property type="entry name" value="CRYPTIC BETA-GLUCOSIDE BGL OPERON ANTITERMINATOR"/>
    <property type="match status" value="1"/>
</dbReference>
<dbReference type="GO" id="GO:0003723">
    <property type="term" value="F:RNA binding"/>
    <property type="evidence" value="ECO:0007669"/>
    <property type="project" value="InterPro"/>
</dbReference>
<dbReference type="Gene3D" id="1.10.1790.10">
    <property type="entry name" value="PRD domain"/>
    <property type="match status" value="2"/>
</dbReference>
<dbReference type="GO" id="GO:0006355">
    <property type="term" value="P:regulation of DNA-templated transcription"/>
    <property type="evidence" value="ECO:0007669"/>
    <property type="project" value="InterPro"/>
</dbReference>
<organism evidence="3 4">
    <name type="scientific">Trichococcus patagoniensis</name>
    <dbReference type="NCBI Taxonomy" id="382641"/>
    <lineage>
        <taxon>Bacteria</taxon>
        <taxon>Bacillati</taxon>
        <taxon>Bacillota</taxon>
        <taxon>Bacilli</taxon>
        <taxon>Lactobacillales</taxon>
        <taxon>Carnobacteriaceae</taxon>
        <taxon>Trichococcus</taxon>
    </lineage>
</organism>
<proteinExistence type="predicted"/>
<dbReference type="InterPro" id="IPR036634">
    <property type="entry name" value="PRD_sf"/>
</dbReference>
<dbReference type="AlphaFoldDB" id="A0A2T5IFU2"/>
<dbReference type="SUPFAM" id="SSF63520">
    <property type="entry name" value="PTS-regulatory domain, PRD"/>
    <property type="match status" value="2"/>
</dbReference>
<dbReference type="InterPro" id="IPR050661">
    <property type="entry name" value="BglG_antiterminators"/>
</dbReference>
<dbReference type="OrthoDB" id="9813552at2"/>
<dbReference type="SMART" id="SM01061">
    <property type="entry name" value="CAT_RBD"/>
    <property type="match status" value="1"/>
</dbReference>
<evidence type="ECO:0000256" key="1">
    <source>
        <dbReference type="ARBA" id="ARBA00022737"/>
    </source>
</evidence>
<dbReference type="EMBL" id="QAOM01000016">
    <property type="protein sequence ID" value="PTQ82672.1"/>
    <property type="molecule type" value="Genomic_DNA"/>
</dbReference>
<dbReference type="SUPFAM" id="SSF50151">
    <property type="entry name" value="SacY-like RNA-binding domain"/>
    <property type="match status" value="1"/>
</dbReference>
<dbReference type="Proteomes" id="UP000244161">
    <property type="component" value="Unassembled WGS sequence"/>
</dbReference>
<name>A0A2T5IFU2_9LACT</name>
<dbReference type="Pfam" id="PF03123">
    <property type="entry name" value="CAT_RBD"/>
    <property type="match status" value="1"/>
</dbReference>
<dbReference type="InterPro" id="IPR036650">
    <property type="entry name" value="CAT_RNA-bd_dom_sf"/>
</dbReference>
<accession>A0A2T5IFU2</accession>
<comment type="caution">
    <text evidence="3">The sequence shown here is derived from an EMBL/GenBank/DDBJ whole genome shotgun (WGS) entry which is preliminary data.</text>
</comment>